<dbReference type="Proteomes" id="UP001558613">
    <property type="component" value="Unassembled WGS sequence"/>
</dbReference>
<evidence type="ECO:0000313" key="2">
    <source>
        <dbReference type="Proteomes" id="UP001558613"/>
    </source>
</evidence>
<organism evidence="1 2">
    <name type="scientific">Cirrhinus molitorella</name>
    <name type="common">mud carp</name>
    <dbReference type="NCBI Taxonomy" id="172907"/>
    <lineage>
        <taxon>Eukaryota</taxon>
        <taxon>Metazoa</taxon>
        <taxon>Chordata</taxon>
        <taxon>Craniata</taxon>
        <taxon>Vertebrata</taxon>
        <taxon>Euteleostomi</taxon>
        <taxon>Actinopterygii</taxon>
        <taxon>Neopterygii</taxon>
        <taxon>Teleostei</taxon>
        <taxon>Ostariophysi</taxon>
        <taxon>Cypriniformes</taxon>
        <taxon>Cyprinidae</taxon>
        <taxon>Labeoninae</taxon>
        <taxon>Labeonini</taxon>
        <taxon>Cirrhinus</taxon>
    </lineage>
</organism>
<reference evidence="1 2" key="1">
    <citation type="submission" date="2023-09" db="EMBL/GenBank/DDBJ databases">
        <authorList>
            <person name="Wang M."/>
        </authorList>
    </citation>
    <scope>NUCLEOTIDE SEQUENCE [LARGE SCALE GENOMIC DNA]</scope>
    <source>
        <strain evidence="1">GT-2023</strain>
        <tissue evidence="1">Liver</tissue>
    </source>
</reference>
<protein>
    <submittedName>
        <fullName evidence="1">Uncharacterized protein</fullName>
    </submittedName>
</protein>
<name>A0ABR3N3U1_9TELE</name>
<proteinExistence type="predicted"/>
<comment type="caution">
    <text evidence="1">The sequence shown here is derived from an EMBL/GenBank/DDBJ whole genome shotgun (WGS) entry which is preliminary data.</text>
</comment>
<evidence type="ECO:0000313" key="1">
    <source>
        <dbReference type="EMBL" id="KAL1271554.1"/>
    </source>
</evidence>
<accession>A0ABR3N3U1</accession>
<dbReference type="EMBL" id="JAYMGO010000007">
    <property type="protein sequence ID" value="KAL1271554.1"/>
    <property type="molecule type" value="Genomic_DNA"/>
</dbReference>
<gene>
    <name evidence="1" type="ORF">QQF64_030570</name>
</gene>
<sequence length="71" mass="7844">MATATSMQCTGSWDVPMQSAGMGRQRPVKFKGGFTKNSTMAMDFVLLQCSLLEQVDGDLLNSREFSHKLAR</sequence>
<keyword evidence="2" id="KW-1185">Reference proteome</keyword>